<feature type="transmembrane region" description="Helical" evidence="1">
    <location>
        <begin position="232"/>
        <end position="255"/>
    </location>
</feature>
<accession>A0A177YFM3</accession>
<keyword evidence="1" id="KW-1133">Transmembrane helix</keyword>
<evidence type="ECO:0000313" key="2">
    <source>
        <dbReference type="EMBL" id="OAK53908.1"/>
    </source>
</evidence>
<evidence type="ECO:0000256" key="1">
    <source>
        <dbReference type="SAM" id="Phobius"/>
    </source>
</evidence>
<keyword evidence="1" id="KW-0812">Transmembrane</keyword>
<proteinExistence type="predicted"/>
<sequence>MSALAFAVCAAAVVVLPGPRRRVLLLRRPTEVAKAGGISRRVAVGSGAVALLVSTYLVGGVSAVCATAVVASTLVVRRRRALRDRARRVEIDSLAAGLDVVIGELSVGSHPALACAAAADEGSGDAAVAFGRAAGRARLGGHAHAGLAITDSVLTKELSRLSTVWKVADEYGLGLAGLLAAARSDISARRRFRDRVTSGLAGARATATVLACLPVVGVLLGQLMGAEPLGVLLGGGLGGVLLVVGSALVCAGLLWSDAITGRVVR</sequence>
<feature type="transmembrane region" description="Helical" evidence="1">
    <location>
        <begin position="49"/>
        <end position="76"/>
    </location>
</feature>
<keyword evidence="1" id="KW-0472">Membrane</keyword>
<reference evidence="2 3" key="1">
    <citation type="submission" date="2016-03" db="EMBL/GenBank/DDBJ databases">
        <title>Genome sequence of Rhodococcus kyotonensis KB10.</title>
        <authorList>
            <person name="Jeong H."/>
            <person name="Hong C.E."/>
            <person name="Jo S.H."/>
            <person name="Park J.M."/>
        </authorList>
    </citation>
    <scope>NUCLEOTIDE SEQUENCE [LARGE SCALE GENOMIC DNA]</scope>
    <source>
        <strain evidence="2 3">KB10</strain>
    </source>
</reference>
<dbReference type="PANTHER" id="PTHR35007:SF4">
    <property type="entry name" value="CONSERVED TRANSMEMBRANE PROTEIN-RELATED"/>
    <property type="match status" value="1"/>
</dbReference>
<organism evidence="2 3">
    <name type="scientific">Rhodococcoides kyotonense</name>
    <dbReference type="NCBI Taxonomy" id="398843"/>
    <lineage>
        <taxon>Bacteria</taxon>
        <taxon>Bacillati</taxon>
        <taxon>Actinomycetota</taxon>
        <taxon>Actinomycetes</taxon>
        <taxon>Mycobacteriales</taxon>
        <taxon>Nocardiaceae</taxon>
        <taxon>Rhodococcoides</taxon>
    </lineage>
</organism>
<gene>
    <name evidence="2" type="ORF">A3K89_21615</name>
</gene>
<dbReference type="RefSeq" id="WP_068426565.1">
    <property type="nucleotide sequence ID" value="NZ_LVHI01000014.1"/>
</dbReference>
<dbReference type="Proteomes" id="UP000077519">
    <property type="component" value="Unassembled WGS sequence"/>
</dbReference>
<name>A0A177YFM3_9NOCA</name>
<dbReference type="EMBL" id="LVHI01000014">
    <property type="protein sequence ID" value="OAK53908.1"/>
    <property type="molecule type" value="Genomic_DNA"/>
</dbReference>
<keyword evidence="3" id="KW-1185">Reference proteome</keyword>
<comment type="caution">
    <text evidence="2">The sequence shown here is derived from an EMBL/GenBank/DDBJ whole genome shotgun (WGS) entry which is preliminary data.</text>
</comment>
<feature type="transmembrane region" description="Helical" evidence="1">
    <location>
        <begin position="199"/>
        <end position="220"/>
    </location>
</feature>
<protein>
    <submittedName>
        <fullName evidence="2">Type ii secretion system integral membrane subunit</fullName>
    </submittedName>
</protein>
<dbReference type="PANTHER" id="PTHR35007">
    <property type="entry name" value="INTEGRAL MEMBRANE PROTEIN-RELATED"/>
    <property type="match status" value="1"/>
</dbReference>
<evidence type="ECO:0000313" key="3">
    <source>
        <dbReference type="Proteomes" id="UP000077519"/>
    </source>
</evidence>
<dbReference type="AlphaFoldDB" id="A0A177YFM3"/>